<keyword evidence="9 10" id="KW-0456">Lyase</keyword>
<dbReference type="PANTHER" id="PTHR12743:SF8">
    <property type="entry name" value="PROTEIN HRI1"/>
    <property type="match status" value="1"/>
</dbReference>
<reference evidence="12 13" key="2">
    <citation type="journal article" date="2013" name="PLoS ONE">
        <title>Whole genome mapping and re-organization of the nuclear and mitochondrial genomes of Babesia microti isolates.</title>
        <authorList>
            <person name="Cornillot E."/>
            <person name="Dassouli A."/>
            <person name="Garg A."/>
            <person name="Pachikara N."/>
            <person name="Randazzo S."/>
            <person name="Depoix D."/>
            <person name="Carcy B."/>
            <person name="Delbecq S."/>
            <person name="Frutos R."/>
            <person name="Silva J.C."/>
            <person name="Sutton R."/>
            <person name="Krause P.J."/>
            <person name="Mamoun C.B."/>
        </authorList>
    </citation>
    <scope>NUCLEOTIDE SEQUENCE [LARGE SCALE GENOMIC DNA]</scope>
    <source>
        <strain evidence="12 13">RI</strain>
    </source>
</reference>
<name>I7I9Y0_BABMR</name>
<dbReference type="VEuPathDB" id="PiroplasmaDB:BmR1_04g08205"/>
<organism evidence="12 13">
    <name type="scientific">Babesia microti (strain RI)</name>
    <dbReference type="NCBI Taxonomy" id="1133968"/>
    <lineage>
        <taxon>Eukaryota</taxon>
        <taxon>Sar</taxon>
        <taxon>Alveolata</taxon>
        <taxon>Apicomplexa</taxon>
        <taxon>Aconoidasida</taxon>
        <taxon>Piroplasmida</taxon>
        <taxon>Babesiidae</taxon>
        <taxon>Babesia</taxon>
    </lineage>
</organism>
<accession>I7I9Y0</accession>
<dbReference type="Proteomes" id="UP000002899">
    <property type="component" value="Chromosome IV"/>
</dbReference>
<keyword evidence="8 10" id="KW-0472">Membrane</keyword>
<gene>
    <name evidence="12" type="ORF">BmR1_04g08205</name>
</gene>
<comment type="subcellular location">
    <subcellularLocation>
        <location evidence="1 10">Mitochondrion inner membrane</location>
    </subcellularLocation>
</comment>
<dbReference type="EMBL" id="LN871599">
    <property type="protein sequence ID" value="CCF75824.1"/>
    <property type="molecule type" value="Genomic_DNA"/>
</dbReference>
<proteinExistence type="inferred from homology"/>
<evidence type="ECO:0000313" key="12">
    <source>
        <dbReference type="EMBL" id="CCF75824.1"/>
    </source>
</evidence>
<dbReference type="AlphaFoldDB" id="I7I9Y0"/>
<dbReference type="KEGG" id="bmic:BmR1_04g08205"/>
<evidence type="ECO:0000256" key="11">
    <source>
        <dbReference type="SAM" id="MobiDB-lite"/>
    </source>
</evidence>
<reference evidence="12 13" key="3">
    <citation type="journal article" date="2016" name="Sci. Rep.">
        <title>Genome-wide diversity and gene expression profiling of Babesia microti isolates identify polymorphic genes that mediate host-pathogen interactions.</title>
        <authorList>
            <person name="Silva J.C."/>
            <person name="Cornillot E."/>
            <person name="McCracken C."/>
            <person name="Usmani-Brown S."/>
            <person name="Dwivedi A."/>
            <person name="Ifeonu O.O."/>
            <person name="Crabtree J."/>
            <person name="Gotia H.T."/>
            <person name="Virji A.Z."/>
            <person name="Reynes C."/>
            <person name="Colinge J."/>
            <person name="Kumar V."/>
            <person name="Lawres L."/>
            <person name="Pazzi J.E."/>
            <person name="Pablo J.V."/>
            <person name="Hung C."/>
            <person name="Brancato J."/>
            <person name="Kumari P."/>
            <person name="Orvis J."/>
            <person name="Tretina K."/>
            <person name="Chibucos M."/>
            <person name="Ott S."/>
            <person name="Sadzewicz L."/>
            <person name="Sengamalay N."/>
            <person name="Shetty A.C."/>
            <person name="Su Q."/>
            <person name="Tallon L."/>
            <person name="Fraser C.M."/>
            <person name="Frutos R."/>
            <person name="Molina D.M."/>
            <person name="Krause P.J."/>
            <person name="Ben Mamoun C."/>
        </authorList>
    </citation>
    <scope>NUCLEOTIDE SEQUENCE [LARGE SCALE GENOMIC DNA]</scope>
    <source>
        <strain evidence="12 13">RI</strain>
    </source>
</reference>
<dbReference type="GO" id="GO:0005743">
    <property type="term" value="C:mitochondrial inner membrane"/>
    <property type="evidence" value="ECO:0007669"/>
    <property type="project" value="UniProtKB-SubCell"/>
</dbReference>
<feature type="region of interest" description="Disordered" evidence="11">
    <location>
        <begin position="28"/>
        <end position="48"/>
    </location>
</feature>
<keyword evidence="7 10" id="KW-0496">Mitochondrion</keyword>
<evidence type="ECO:0000256" key="10">
    <source>
        <dbReference type="RuleBase" id="RU363130"/>
    </source>
</evidence>
<dbReference type="RefSeq" id="XP_012650232.1">
    <property type="nucleotide sequence ID" value="XM_012794778.1"/>
</dbReference>
<dbReference type="OrthoDB" id="4243at2759"/>
<protein>
    <recommendedName>
        <fullName evidence="10">Holocytochrome c-type synthase</fullName>
        <ecNumber evidence="10">4.4.1.17</ecNumber>
    </recommendedName>
</protein>
<evidence type="ECO:0000256" key="7">
    <source>
        <dbReference type="ARBA" id="ARBA00023128"/>
    </source>
</evidence>
<keyword evidence="4 10" id="KW-0479">Metal-binding</keyword>
<dbReference type="EC" id="4.4.1.17" evidence="10"/>
<dbReference type="InterPro" id="IPR000511">
    <property type="entry name" value="Holocyt_c/c1_synthase"/>
</dbReference>
<feature type="compositionally biased region" description="Polar residues" evidence="11">
    <location>
        <begin position="34"/>
        <end position="45"/>
    </location>
</feature>
<dbReference type="PROSITE" id="PS00822">
    <property type="entry name" value="CYTO_HEME_LYASE_2"/>
    <property type="match status" value="1"/>
</dbReference>
<dbReference type="Pfam" id="PF01265">
    <property type="entry name" value="Cyto_heme_lyase"/>
    <property type="match status" value="1"/>
</dbReference>
<evidence type="ECO:0000256" key="6">
    <source>
        <dbReference type="ARBA" id="ARBA00023004"/>
    </source>
</evidence>
<dbReference type="GO" id="GO:0046872">
    <property type="term" value="F:metal ion binding"/>
    <property type="evidence" value="ECO:0007669"/>
    <property type="project" value="UniProtKB-KW"/>
</dbReference>
<comment type="catalytic activity">
    <reaction evidence="10">
        <text>holo-[cytochrome c] = apo-[cytochrome c] + heme b</text>
        <dbReference type="Rhea" id="RHEA:22648"/>
        <dbReference type="Rhea" id="RHEA-COMP:10725"/>
        <dbReference type="Rhea" id="RHEA-COMP:10726"/>
        <dbReference type="ChEBI" id="CHEBI:29950"/>
        <dbReference type="ChEBI" id="CHEBI:60344"/>
        <dbReference type="ChEBI" id="CHEBI:83739"/>
        <dbReference type="EC" id="4.4.1.17"/>
    </reaction>
</comment>
<evidence type="ECO:0000256" key="1">
    <source>
        <dbReference type="ARBA" id="ARBA00004273"/>
    </source>
</evidence>
<keyword evidence="6 10" id="KW-0408">Iron</keyword>
<comment type="similarity">
    <text evidence="2 10">Belongs to the cytochrome c-type heme lyase family.</text>
</comment>
<dbReference type="GeneID" id="24426277"/>
<keyword evidence="5 10" id="KW-0999">Mitochondrion inner membrane</keyword>
<sequence length="185" mass="22003">MNSERPHINPDNLEQNYENAPIDEHSAALDLTRETSSIPRPNEPTNWMYPSPQQFYNALKLKHKDPGDPKYMKAAVFAHNRVNELTWDSILSWERWHPECKLPKLQRFVGKFSQLSPKARLKSIYMGRPFDRHDWYIDRCGETVRYIIDYYDDPKANDVLKVKIDARPALDSFTSFFDRLLFWIR</sequence>
<comment type="function">
    <text evidence="10">Lyase that catalyzes the covalent linking of the heme group to the cytochrome C apoprotein to produce the mature functional cytochrome.</text>
</comment>
<keyword evidence="3 10" id="KW-0349">Heme</keyword>
<evidence type="ECO:0000256" key="5">
    <source>
        <dbReference type="ARBA" id="ARBA00022792"/>
    </source>
</evidence>
<evidence type="ECO:0000313" key="13">
    <source>
        <dbReference type="Proteomes" id="UP000002899"/>
    </source>
</evidence>
<keyword evidence="13" id="KW-1185">Reference proteome</keyword>
<evidence type="ECO:0000256" key="8">
    <source>
        <dbReference type="ARBA" id="ARBA00023136"/>
    </source>
</evidence>
<dbReference type="PANTHER" id="PTHR12743">
    <property type="entry name" value="CYTOCHROME C1 HEME LYASE"/>
    <property type="match status" value="1"/>
</dbReference>
<reference evidence="12 13" key="1">
    <citation type="journal article" date="2012" name="Nucleic Acids Res.">
        <title>Sequencing of the smallest Apicomplexan genome from the human pathogen Babesia microti.</title>
        <authorList>
            <person name="Cornillot E."/>
            <person name="Hadj-Kaddour K."/>
            <person name="Dassouli A."/>
            <person name="Noel B."/>
            <person name="Ranwez V."/>
            <person name="Vacherie B."/>
            <person name="Augagneur Y."/>
            <person name="Bres V."/>
            <person name="Duclos A."/>
            <person name="Randazzo S."/>
            <person name="Carcy B."/>
            <person name="Debierre-Grockiego F."/>
            <person name="Delbecq S."/>
            <person name="Moubri-Menage K."/>
            <person name="Shams-Eldin H."/>
            <person name="Usmani-Brown S."/>
            <person name="Bringaud F."/>
            <person name="Wincker P."/>
            <person name="Vivares C.P."/>
            <person name="Schwarz R.T."/>
            <person name="Schetters T.P."/>
            <person name="Krause P.J."/>
            <person name="Gorenflot A."/>
            <person name="Berry V."/>
            <person name="Barbe V."/>
            <person name="Ben Mamoun C."/>
        </authorList>
    </citation>
    <scope>NUCLEOTIDE SEQUENCE [LARGE SCALE GENOMIC DNA]</scope>
    <source>
        <strain evidence="12 13">RI</strain>
    </source>
</reference>
<dbReference type="GO" id="GO:0004408">
    <property type="term" value="F:holocytochrome-c synthase activity"/>
    <property type="evidence" value="ECO:0007669"/>
    <property type="project" value="UniProtKB-EC"/>
</dbReference>
<evidence type="ECO:0000256" key="2">
    <source>
        <dbReference type="ARBA" id="ARBA00007255"/>
    </source>
</evidence>
<evidence type="ECO:0000256" key="4">
    <source>
        <dbReference type="ARBA" id="ARBA00022723"/>
    </source>
</evidence>
<evidence type="ECO:0000256" key="3">
    <source>
        <dbReference type="ARBA" id="ARBA00022617"/>
    </source>
</evidence>
<evidence type="ECO:0000256" key="9">
    <source>
        <dbReference type="ARBA" id="ARBA00023239"/>
    </source>
</evidence>